<dbReference type="Proteomes" id="UP001163321">
    <property type="component" value="Chromosome 1"/>
</dbReference>
<gene>
    <name evidence="1" type="ORF">PsorP6_001185</name>
</gene>
<organism evidence="1 2">
    <name type="scientific">Peronosclerospora sorghi</name>
    <dbReference type="NCBI Taxonomy" id="230839"/>
    <lineage>
        <taxon>Eukaryota</taxon>
        <taxon>Sar</taxon>
        <taxon>Stramenopiles</taxon>
        <taxon>Oomycota</taxon>
        <taxon>Peronosporomycetes</taxon>
        <taxon>Peronosporales</taxon>
        <taxon>Peronosporaceae</taxon>
        <taxon>Peronosclerospora</taxon>
    </lineage>
</organism>
<evidence type="ECO:0000313" key="1">
    <source>
        <dbReference type="EMBL" id="KAI9921583.1"/>
    </source>
</evidence>
<accession>A0ACC0WU08</accession>
<name>A0ACC0WU08_9STRA</name>
<dbReference type="EMBL" id="CM047580">
    <property type="protein sequence ID" value="KAI9921583.1"/>
    <property type="molecule type" value="Genomic_DNA"/>
</dbReference>
<proteinExistence type="predicted"/>
<evidence type="ECO:0000313" key="2">
    <source>
        <dbReference type="Proteomes" id="UP001163321"/>
    </source>
</evidence>
<sequence>MPNKFSLNFYKNNLNWEPSTTLSIFLSTLEDDLQRERYEWIQNDAFALLTLSTQEKIYAKAVADYKSEALKYDREKLRLTKFLENKPSAEDKSTLKWESSYARSLLVEFYRSVVTSGALLSELKQRQVFDEVVEQPTRHQALNHQMNEHQSQHHIKLIRRNRLPCRLTWLET</sequence>
<protein>
    <submittedName>
        <fullName evidence="1">Uncharacterized protein</fullName>
    </submittedName>
</protein>
<keyword evidence="2" id="KW-1185">Reference proteome</keyword>
<comment type="caution">
    <text evidence="1">The sequence shown here is derived from an EMBL/GenBank/DDBJ whole genome shotgun (WGS) entry which is preliminary data.</text>
</comment>
<reference evidence="1 2" key="1">
    <citation type="journal article" date="2022" name="bioRxiv">
        <title>The genome of the oomycete Peronosclerospora sorghi, a cosmopolitan pathogen of maize and sorghum, is inflated with dispersed pseudogenes.</title>
        <authorList>
            <person name="Fletcher K."/>
            <person name="Martin F."/>
            <person name="Isakeit T."/>
            <person name="Cavanaugh K."/>
            <person name="Magill C."/>
            <person name="Michelmore R."/>
        </authorList>
    </citation>
    <scope>NUCLEOTIDE SEQUENCE [LARGE SCALE GENOMIC DNA]</scope>
    <source>
        <strain evidence="1">P6</strain>
    </source>
</reference>